<gene>
    <name evidence="2" type="ORF">CRE_31272</name>
</gene>
<organism evidence="3">
    <name type="scientific">Caenorhabditis remanei</name>
    <name type="common">Caenorhabditis vulgaris</name>
    <dbReference type="NCBI Taxonomy" id="31234"/>
    <lineage>
        <taxon>Eukaryota</taxon>
        <taxon>Metazoa</taxon>
        <taxon>Ecdysozoa</taxon>
        <taxon>Nematoda</taxon>
        <taxon>Chromadorea</taxon>
        <taxon>Rhabditida</taxon>
        <taxon>Rhabditina</taxon>
        <taxon>Rhabditomorpha</taxon>
        <taxon>Rhabditoidea</taxon>
        <taxon>Rhabditidae</taxon>
        <taxon>Peloderinae</taxon>
        <taxon>Caenorhabditis</taxon>
    </lineage>
</organism>
<evidence type="ECO:0000256" key="1">
    <source>
        <dbReference type="SAM" id="Phobius"/>
    </source>
</evidence>
<dbReference type="HOGENOM" id="CLU_2388324_0_0_1"/>
<keyword evidence="3" id="KW-1185">Reference proteome</keyword>
<dbReference type="CTD" id="9798442"/>
<name>E3MLK2_CAERE</name>
<sequence>MGPARFHCATLLLEMGSRLVRYVYTFLAMSSQNAGAVNPNPHPPNQMFPNAGTNRQETERQRMFRRACVPVTVVCAILAAVIYYVIMYHTGILK</sequence>
<dbReference type="KEGG" id="crq:GCK72_022865"/>
<evidence type="ECO:0000313" key="3">
    <source>
        <dbReference type="Proteomes" id="UP000008281"/>
    </source>
</evidence>
<dbReference type="Proteomes" id="UP000008281">
    <property type="component" value="Unassembled WGS sequence"/>
</dbReference>
<dbReference type="EMBL" id="DS268455">
    <property type="protein sequence ID" value="EFP04666.1"/>
    <property type="molecule type" value="Genomic_DNA"/>
</dbReference>
<keyword evidence="1" id="KW-0812">Transmembrane</keyword>
<protein>
    <submittedName>
        <fullName evidence="2">Uncharacterized protein</fullName>
    </submittedName>
</protein>
<proteinExistence type="predicted"/>
<evidence type="ECO:0000313" key="2">
    <source>
        <dbReference type="EMBL" id="EFP04666.1"/>
    </source>
</evidence>
<dbReference type="RefSeq" id="XP_003103010.2">
    <property type="nucleotide sequence ID" value="XM_003102962.2"/>
</dbReference>
<reference evidence="2" key="1">
    <citation type="submission" date="2007-07" db="EMBL/GenBank/DDBJ databases">
        <title>PCAP assembly of the Caenorhabditis remanei genome.</title>
        <authorList>
            <consortium name="The Caenorhabditis remanei Sequencing Consortium"/>
            <person name="Wilson R.K."/>
        </authorList>
    </citation>
    <scope>NUCLEOTIDE SEQUENCE [LARGE SCALE GENOMIC DNA]</scope>
    <source>
        <strain evidence="2">PB4641</strain>
    </source>
</reference>
<accession>E3MLK2</accession>
<keyword evidence="1" id="KW-0472">Membrane</keyword>
<dbReference type="GeneID" id="9798442"/>
<keyword evidence="1" id="KW-1133">Transmembrane helix</keyword>
<dbReference type="InParanoid" id="E3MLK2"/>
<dbReference type="AlphaFoldDB" id="E3MLK2"/>
<feature type="transmembrane region" description="Helical" evidence="1">
    <location>
        <begin position="67"/>
        <end position="86"/>
    </location>
</feature>